<keyword evidence="5 7" id="KW-0472">Membrane</keyword>
<feature type="region of interest" description="Disordered" evidence="6">
    <location>
        <begin position="87"/>
        <end position="117"/>
    </location>
</feature>
<comment type="subcellular location">
    <subcellularLocation>
        <location evidence="1">Cell membrane</location>
        <topology evidence="1">Single-pass membrane protein</topology>
    </subcellularLocation>
</comment>
<proteinExistence type="predicted"/>
<dbReference type="GO" id="GO:0006011">
    <property type="term" value="P:UDP-alpha-D-glucose metabolic process"/>
    <property type="evidence" value="ECO:0007669"/>
    <property type="project" value="InterPro"/>
</dbReference>
<dbReference type="InterPro" id="IPR018513">
    <property type="entry name" value="Cell_synthase_bac"/>
</dbReference>
<dbReference type="Pfam" id="PF03170">
    <property type="entry name" value="BcsB"/>
    <property type="match status" value="1"/>
</dbReference>
<feature type="compositionally biased region" description="Polar residues" evidence="6">
    <location>
        <begin position="87"/>
        <end position="105"/>
    </location>
</feature>
<evidence type="ECO:0000256" key="6">
    <source>
        <dbReference type="SAM" id="MobiDB-lite"/>
    </source>
</evidence>
<organism evidence="8">
    <name type="scientific">Leptolyngbya boryana CZ1</name>
    <dbReference type="NCBI Taxonomy" id="3060204"/>
    <lineage>
        <taxon>Bacteria</taxon>
        <taxon>Bacillati</taxon>
        <taxon>Cyanobacteriota</taxon>
        <taxon>Cyanophyceae</taxon>
        <taxon>Leptolyngbyales</taxon>
        <taxon>Leptolyngbyaceae</taxon>
        <taxon>Leptolyngbya group</taxon>
        <taxon>Leptolyngbya</taxon>
    </lineage>
</organism>
<dbReference type="RefSeq" id="WP_316426766.1">
    <property type="nucleotide sequence ID" value="NZ_CP130144.1"/>
</dbReference>
<dbReference type="Gene3D" id="2.60.120.260">
    <property type="entry name" value="Galactose-binding domain-like"/>
    <property type="match status" value="2"/>
</dbReference>
<name>A0AA96WSQ2_LEPBY</name>
<keyword evidence="2" id="KW-1003">Cell membrane</keyword>
<dbReference type="AlphaFoldDB" id="A0AA96WSQ2"/>
<keyword evidence="3 7" id="KW-0812">Transmembrane</keyword>
<feature type="transmembrane region" description="Helical" evidence="7">
    <location>
        <begin position="791"/>
        <end position="813"/>
    </location>
</feature>
<protein>
    <submittedName>
        <fullName evidence="8">Cellulose biosynthesis cyclic di-GMP-binding regulatory protein BcsB</fullName>
    </submittedName>
</protein>
<evidence type="ECO:0000313" key="8">
    <source>
        <dbReference type="EMBL" id="WNZ44897.1"/>
    </source>
</evidence>
<evidence type="ECO:0000256" key="3">
    <source>
        <dbReference type="ARBA" id="ARBA00022692"/>
    </source>
</evidence>
<evidence type="ECO:0000256" key="7">
    <source>
        <dbReference type="SAM" id="Phobius"/>
    </source>
</evidence>
<sequence length="818" mass="91117">MNKRSNGQTRRSALRDRTWLSRLIFFGSLGCVTALAIALTQKPVPQVSAQAPQAPTSSQLFKLPTATSISQYRPLVSESDRLIAQATPDTQRTEPQPAELNSPNPTEKPPEAKGRNPISRYIVQFNRSPIIGNRFRLEGLYAESQFGFTRPRQWEVKSAKAKIRYQHSPALIPDKSNLVVRVNDTSIGSVPLNLKNAQAGVAEFNIPLNLLQDENQISIVAQQVNSSTCSNPDDQTLWSEVLSDSEIVFDYTVKPIDLDFSRYPFPFFDQYGLDSNRMSYLMPTQMSESWLTALSRFHTHYGRVAEFRPLETLLINDLKKFQWNDRIVILGTPDEQPALKTMKLPYKMANNRFVDGNNVPLPDTVGVVMLATLNNGELPALVVSGNGTEGVTKAAQFLIQPVNRQIGAGNAILVNDLADAPSPAPRAWSHYLPDKDSFQLAELTGLDNKPFKDKTVKGTSAAPVQVHFRALPDDRFMRGSTMNLKYSYSAQVNPRLSNVSVRIDGVGIGSRKLDSDRGGQNETLTVDLPANLIKPNSIIDVDFDLYPQDASQCGYSNDQQLWGTVHSTSSFNLRREHSVELPDLKLLTTGFPLAAPQDLSNTAIVVPDAPTTTDLMTLLKFSERMGRLTNAQSVKMDVFKAGSLPEGIRKDRNIVAIGTRDRFPVQQAFETGSFQLMDVFGRGLGQDRIQTLPDASGVIKSVMSPWNPDRVLIALSGQTENGLKQIQDILSKDNWFYQLKNDTVLINANPQSTSSFDNNAYQLQFLDQAERRRIENVSPLSKARRFLEDQWFFLPLGIITAALILYGVAQLFLKRVAR</sequence>
<dbReference type="GO" id="GO:0005886">
    <property type="term" value="C:plasma membrane"/>
    <property type="evidence" value="ECO:0007669"/>
    <property type="project" value="UniProtKB-SubCell"/>
</dbReference>
<evidence type="ECO:0000256" key="1">
    <source>
        <dbReference type="ARBA" id="ARBA00004162"/>
    </source>
</evidence>
<dbReference type="PANTHER" id="PTHR39083:SF1">
    <property type="entry name" value="CYCLIC DI-GMP-BINDING PROTEIN"/>
    <property type="match status" value="1"/>
</dbReference>
<reference evidence="8" key="2">
    <citation type="submission" date="2023-07" db="EMBL/GenBank/DDBJ databases">
        <authorList>
            <person name="Bai X.-H."/>
            <person name="Wang H.-H."/>
            <person name="Wang J."/>
            <person name="Ma M.-Y."/>
            <person name="Hu H.-H."/>
            <person name="Song Z.-L."/>
            <person name="Ma H.-G."/>
            <person name="Fan Y."/>
            <person name="Du C.-Y."/>
            <person name="Xu J.-C."/>
        </authorList>
    </citation>
    <scope>NUCLEOTIDE SEQUENCE</scope>
    <source>
        <strain evidence="8">CZ1</strain>
    </source>
</reference>
<evidence type="ECO:0000256" key="2">
    <source>
        <dbReference type="ARBA" id="ARBA00022475"/>
    </source>
</evidence>
<feature type="transmembrane region" description="Helical" evidence="7">
    <location>
        <begin position="20"/>
        <end position="39"/>
    </location>
</feature>
<dbReference type="EMBL" id="CP130144">
    <property type="protein sequence ID" value="WNZ44897.1"/>
    <property type="molecule type" value="Genomic_DNA"/>
</dbReference>
<evidence type="ECO:0000256" key="4">
    <source>
        <dbReference type="ARBA" id="ARBA00022989"/>
    </source>
</evidence>
<reference evidence="8" key="1">
    <citation type="journal article" date="2023" name="Plants (Basel)">
        <title>Genomic Analysis of Leptolyngbya boryana CZ1 Reveals Efficient Carbon Fixation Modules.</title>
        <authorList>
            <person name="Bai X."/>
            <person name="Wang H."/>
            <person name="Cheng W."/>
            <person name="Wang J."/>
            <person name="Ma M."/>
            <person name="Hu H."/>
            <person name="Song Z."/>
            <person name="Ma H."/>
            <person name="Fan Y."/>
            <person name="Du C."/>
            <person name="Xu J."/>
        </authorList>
    </citation>
    <scope>NUCLEOTIDE SEQUENCE</scope>
    <source>
        <strain evidence="8">CZ1</strain>
    </source>
</reference>
<dbReference type="PANTHER" id="PTHR39083">
    <property type="entry name" value="CYCLIC DI-GMP-BINDING PROTEIN"/>
    <property type="match status" value="1"/>
</dbReference>
<accession>A0AA96WSQ2</accession>
<keyword evidence="4 7" id="KW-1133">Transmembrane helix</keyword>
<gene>
    <name evidence="8" type="ORF">Q2T42_24180</name>
</gene>
<evidence type="ECO:0000256" key="5">
    <source>
        <dbReference type="ARBA" id="ARBA00023136"/>
    </source>
</evidence>